<organism evidence="1 2">
    <name type="scientific">Octadecabacter antarcticus 307</name>
    <dbReference type="NCBI Taxonomy" id="391626"/>
    <lineage>
        <taxon>Bacteria</taxon>
        <taxon>Pseudomonadati</taxon>
        <taxon>Pseudomonadota</taxon>
        <taxon>Alphaproteobacteria</taxon>
        <taxon>Rhodobacterales</taxon>
        <taxon>Roseobacteraceae</taxon>
        <taxon>Octadecabacter</taxon>
    </lineage>
</organism>
<sequence length="214" mass="24194">MDLRNLPVEVSRRKATTKQFDTVHSLPASHRRKRRLPRSGLLRFAPSHRAWPLPAGYAKHARESAMPLLVASIARISSASLSIPICILRPPFGTLLRNTLPGSGRHCIPHHLCVEPDQKAPSTRQRKVIVRPILGLLTRWCPATHGTLDSQHESPQAICATTPSRQTKYMRPKRIVWAEANKFRPFGVSFQHSWCQTPDWSFDHTDDFFATCLG</sequence>
<protein>
    <submittedName>
        <fullName evidence="1">Uncharacterized protein</fullName>
    </submittedName>
</protein>
<dbReference type="KEGG" id="oat:OAN307_c46840"/>
<reference evidence="1 2" key="1">
    <citation type="journal article" date="2013" name="PLoS ONE">
        <title>Poles Apart: Arctic and Antarctic Octadecabacter strains Share High Genome Plasticity and a New Type of Xanthorhodopsin.</title>
        <authorList>
            <person name="Vollmers J."/>
            <person name="Voget S."/>
            <person name="Dietrich S."/>
            <person name="Gollnow K."/>
            <person name="Smits M."/>
            <person name="Meyer K."/>
            <person name="Brinkhoff T."/>
            <person name="Simon M."/>
            <person name="Daniel R."/>
        </authorList>
    </citation>
    <scope>NUCLEOTIDE SEQUENCE [LARGE SCALE GENOMIC DNA]</scope>
    <source>
        <strain evidence="1 2">307</strain>
    </source>
</reference>
<evidence type="ECO:0000313" key="2">
    <source>
        <dbReference type="Proteomes" id="UP000005307"/>
    </source>
</evidence>
<dbReference type="Proteomes" id="UP000005307">
    <property type="component" value="Chromosome"/>
</dbReference>
<keyword evidence="2" id="KW-1185">Reference proteome</keyword>
<proteinExistence type="predicted"/>
<accession>M9RE55</accession>
<dbReference type="EMBL" id="CP003740">
    <property type="protein sequence ID" value="AGI70033.1"/>
    <property type="molecule type" value="Genomic_DNA"/>
</dbReference>
<evidence type="ECO:0000313" key="1">
    <source>
        <dbReference type="EMBL" id="AGI70033.1"/>
    </source>
</evidence>
<gene>
    <name evidence="1" type="ORF">OAN307_c46840</name>
</gene>
<dbReference type="AlphaFoldDB" id="M9RE55"/>
<name>M9RE55_9RHOB</name>
<dbReference type="HOGENOM" id="CLU_1287787_0_0_5"/>